<organism evidence="3 4">
    <name type="scientific">Lepraria neglecta</name>
    <dbReference type="NCBI Taxonomy" id="209136"/>
    <lineage>
        <taxon>Eukaryota</taxon>
        <taxon>Fungi</taxon>
        <taxon>Dikarya</taxon>
        <taxon>Ascomycota</taxon>
        <taxon>Pezizomycotina</taxon>
        <taxon>Lecanoromycetes</taxon>
        <taxon>OSLEUM clade</taxon>
        <taxon>Lecanoromycetidae</taxon>
        <taxon>Lecanorales</taxon>
        <taxon>Lecanorineae</taxon>
        <taxon>Stereocaulaceae</taxon>
        <taxon>Lepraria</taxon>
    </lineage>
</organism>
<dbReference type="SUPFAM" id="SSF50729">
    <property type="entry name" value="PH domain-like"/>
    <property type="match status" value="2"/>
</dbReference>
<proteinExistence type="predicted"/>
<evidence type="ECO:0000259" key="2">
    <source>
        <dbReference type="PROSITE" id="PS50003"/>
    </source>
</evidence>
<dbReference type="PROSITE" id="PS50003">
    <property type="entry name" value="PH_DOMAIN"/>
    <property type="match status" value="2"/>
</dbReference>
<dbReference type="InterPro" id="IPR051707">
    <property type="entry name" value="PI-Interact_SigTrans_Reg"/>
</dbReference>
<feature type="region of interest" description="Disordered" evidence="1">
    <location>
        <begin position="1"/>
        <end position="44"/>
    </location>
</feature>
<dbReference type="InterPro" id="IPR011993">
    <property type="entry name" value="PH-like_dom_sf"/>
</dbReference>
<sequence length="539" mass="61501">MADVLPPNSRTLLSSEPRPIPQPIDTRSHAPVPTPKLTPGVRSGHLNLDTFSPVNQNGSFAFDRVLKSGEVHKRTRKTKQWKSFYLVLRPNLLSLYKNSTEERLQEQISLSELTAVGYLKDPKGRREHVFGLFSPSRNFHLQAKSEADAHAWVELIKQEARIDEEEQDIYLRSPTVQEHPGHDRQDHERFASSSPEPLEVPPRHSTTRDGIRIPSIRRMSAHDLEYSGDELAPYSDFSDTPPQSYTQPSFGSFIKRNQRAISNNNIPYKSPQQRPVTARNASQASGFHVEQDEERVIWNGYLLCLKTKGGVKQWKRFWVVLRPKNLAFYKNDEEYAANLILPLSNIINAVEIDPISRSKAHCMQIIAEEKSYRFCASSEDALAEWLGALKILFSGITLFTARCVPRPSFEKVTNRQSEDLNTRDQLPGYIYAYTSPLEPSMIKIGLTTDEGIKPVKGPGGIQRILDQVYDCNRNFVCVYPAQSHRGAKARLVQFAYRVEELIMAEHVKCRREVFCTECLKFHKEWFETSIGHGIAVIEK</sequence>
<dbReference type="Pfam" id="PF10544">
    <property type="entry name" value="T5orf172"/>
    <property type="match status" value="1"/>
</dbReference>
<dbReference type="CDD" id="cd13298">
    <property type="entry name" value="PH1_PH_fungal"/>
    <property type="match status" value="1"/>
</dbReference>
<dbReference type="InterPro" id="IPR001849">
    <property type="entry name" value="PH_domain"/>
</dbReference>
<gene>
    <name evidence="3" type="ORF">OEA41_010001</name>
</gene>
<dbReference type="AlphaFoldDB" id="A0AAD9YVP5"/>
<evidence type="ECO:0000256" key="1">
    <source>
        <dbReference type="SAM" id="MobiDB-lite"/>
    </source>
</evidence>
<dbReference type="Pfam" id="PF00169">
    <property type="entry name" value="PH"/>
    <property type="match status" value="2"/>
</dbReference>
<reference evidence="3" key="1">
    <citation type="submission" date="2022-11" db="EMBL/GenBank/DDBJ databases">
        <title>Chromosomal genome sequence assembly and mating type (MAT) locus characterization of the leprose asexual lichenized fungus Lepraria neglecta (Nyl.) Erichsen.</title>
        <authorList>
            <person name="Allen J.L."/>
            <person name="Pfeffer B."/>
        </authorList>
    </citation>
    <scope>NUCLEOTIDE SEQUENCE</scope>
    <source>
        <strain evidence="3">Allen 5258</strain>
    </source>
</reference>
<dbReference type="EMBL" id="JASNWA010000011">
    <property type="protein sequence ID" value="KAK3166876.1"/>
    <property type="molecule type" value="Genomic_DNA"/>
</dbReference>
<accession>A0AAD9YVP5</accession>
<dbReference type="InterPro" id="IPR018306">
    <property type="entry name" value="Phage_T5_Orf172_DNA-bd"/>
</dbReference>
<dbReference type="Proteomes" id="UP001276659">
    <property type="component" value="Unassembled WGS sequence"/>
</dbReference>
<feature type="domain" description="PH" evidence="2">
    <location>
        <begin position="295"/>
        <end position="394"/>
    </location>
</feature>
<dbReference type="SMART" id="SM00233">
    <property type="entry name" value="PH"/>
    <property type="match status" value="2"/>
</dbReference>
<name>A0AAD9YVP5_9LECA</name>
<feature type="domain" description="PH" evidence="2">
    <location>
        <begin position="64"/>
        <end position="161"/>
    </location>
</feature>
<dbReference type="Gene3D" id="2.30.29.30">
    <property type="entry name" value="Pleckstrin-homology domain (PH domain)/Phosphotyrosine-binding domain (PTB)"/>
    <property type="match status" value="2"/>
</dbReference>
<comment type="caution">
    <text evidence="3">The sequence shown here is derived from an EMBL/GenBank/DDBJ whole genome shotgun (WGS) entry which is preliminary data.</text>
</comment>
<evidence type="ECO:0000313" key="4">
    <source>
        <dbReference type="Proteomes" id="UP001276659"/>
    </source>
</evidence>
<dbReference type="CDD" id="cd13299">
    <property type="entry name" value="PH2_PH_fungal"/>
    <property type="match status" value="1"/>
</dbReference>
<evidence type="ECO:0000313" key="3">
    <source>
        <dbReference type="EMBL" id="KAK3166876.1"/>
    </source>
</evidence>
<feature type="region of interest" description="Disordered" evidence="1">
    <location>
        <begin position="174"/>
        <end position="216"/>
    </location>
</feature>
<keyword evidence="4" id="KW-1185">Reference proteome</keyword>
<protein>
    <recommendedName>
        <fullName evidence="2">PH domain-containing protein</fullName>
    </recommendedName>
</protein>
<feature type="compositionally biased region" description="Basic and acidic residues" evidence="1">
    <location>
        <begin position="179"/>
        <end position="190"/>
    </location>
</feature>
<dbReference type="PANTHER" id="PTHR14336">
    <property type="entry name" value="TANDEM PH DOMAIN CONTAINING PROTEIN"/>
    <property type="match status" value="1"/>
</dbReference>